<evidence type="ECO:0000313" key="2">
    <source>
        <dbReference type="Proteomes" id="UP000290288"/>
    </source>
</evidence>
<protein>
    <submittedName>
        <fullName evidence="1">Uncharacterized protein</fullName>
    </submittedName>
</protein>
<dbReference type="AlphaFoldDB" id="A0A4Q2DTU2"/>
<gene>
    <name evidence="1" type="ORF">EST38_g3339</name>
</gene>
<sequence length="114" mass="12696">MDERGNKDNRNLVATLNFEGTSAAVYMIFFIRALDSASTGPANLTFYIDGIMRSTSSVRPEDYAFNLNNFTPSMEVFRASDIDPNIAHSLRIQWTHGGVTRPAVVVALDYIEFA</sequence>
<dbReference type="Proteomes" id="UP000290288">
    <property type="component" value="Unassembled WGS sequence"/>
</dbReference>
<dbReference type="STRING" id="2316362.A0A4Q2DTU2"/>
<evidence type="ECO:0000313" key="1">
    <source>
        <dbReference type="EMBL" id="RXW22524.1"/>
    </source>
</evidence>
<proteinExistence type="predicted"/>
<keyword evidence="2" id="KW-1185">Reference proteome</keyword>
<reference evidence="1 2" key="1">
    <citation type="submission" date="2019-01" db="EMBL/GenBank/DDBJ databases">
        <title>Draft genome sequence of Psathyrella aberdarensis IHI B618.</title>
        <authorList>
            <person name="Buettner E."/>
            <person name="Kellner H."/>
        </authorList>
    </citation>
    <scope>NUCLEOTIDE SEQUENCE [LARGE SCALE GENOMIC DNA]</scope>
    <source>
        <strain evidence="1 2">IHI B618</strain>
    </source>
</reference>
<organism evidence="1 2">
    <name type="scientific">Candolleomyces aberdarensis</name>
    <dbReference type="NCBI Taxonomy" id="2316362"/>
    <lineage>
        <taxon>Eukaryota</taxon>
        <taxon>Fungi</taxon>
        <taxon>Dikarya</taxon>
        <taxon>Basidiomycota</taxon>
        <taxon>Agaricomycotina</taxon>
        <taxon>Agaricomycetes</taxon>
        <taxon>Agaricomycetidae</taxon>
        <taxon>Agaricales</taxon>
        <taxon>Agaricineae</taxon>
        <taxon>Psathyrellaceae</taxon>
        <taxon>Candolleomyces</taxon>
    </lineage>
</organism>
<name>A0A4Q2DTU2_9AGAR</name>
<accession>A0A4Q2DTU2</accession>
<dbReference type="OrthoDB" id="2987507at2759"/>
<dbReference type="EMBL" id="SDEE01000069">
    <property type="protein sequence ID" value="RXW22524.1"/>
    <property type="molecule type" value="Genomic_DNA"/>
</dbReference>
<comment type="caution">
    <text evidence="1">The sequence shown here is derived from an EMBL/GenBank/DDBJ whole genome shotgun (WGS) entry which is preliminary data.</text>
</comment>